<feature type="domain" description="SLH" evidence="3">
    <location>
        <begin position="110"/>
        <end position="173"/>
    </location>
</feature>
<feature type="domain" description="SLH" evidence="3">
    <location>
        <begin position="175"/>
        <end position="234"/>
    </location>
</feature>
<feature type="transmembrane region" description="Helical" evidence="2">
    <location>
        <begin position="12"/>
        <end position="33"/>
    </location>
</feature>
<dbReference type="PANTHER" id="PTHR43308">
    <property type="entry name" value="OUTER MEMBRANE PROTEIN ALPHA-RELATED"/>
    <property type="match status" value="1"/>
</dbReference>
<dbReference type="KEGG" id="cbar:PATL70BA_2002"/>
<evidence type="ECO:0000313" key="5">
    <source>
        <dbReference type="Proteomes" id="UP000279029"/>
    </source>
</evidence>
<reference evidence="4 5" key="1">
    <citation type="submission" date="2018-09" db="EMBL/GenBank/DDBJ databases">
        <authorList>
            <person name="Postec A."/>
        </authorList>
    </citation>
    <scope>NUCLEOTIDE SEQUENCE [LARGE SCALE GENOMIC DNA]</scope>
    <source>
        <strain evidence="4">70B-A</strain>
    </source>
</reference>
<dbReference type="PROSITE" id="PS51272">
    <property type="entry name" value="SLH"/>
    <property type="match status" value="2"/>
</dbReference>
<dbReference type="RefSeq" id="WP_172596185.1">
    <property type="nucleotide sequence ID" value="NZ_LR130778.1"/>
</dbReference>
<gene>
    <name evidence="4" type="ORF">PATL70BA_2002</name>
</gene>
<sequence>MLGFKRSIKRSLIGILVIAMIWVMPVMGVPRVISEVQVLSDHSAGIKLIWSDEVTNTPIVITSWRFTDSRTLEVYYKLENKEGQNWDERQISHPTYTFPMKVYVLHETTGQLEMPDIATGQKSYEAIMNLYHRGIINGYPDGTFKPLNPVTRAEFSKMLLMTAGYNVDTTLPSHFSDVGQDHWSKSFVMTLAARGIIEGKGNQIFDPQGHITMGQLLTILSRTFRTYETNMPYPYSLSNHWSNTYFLDVVNQGLIQPQDTYYYPYTPERKATREDCAVLLSRVLEQLHDVTK</sequence>
<organism evidence="4 5">
    <name type="scientific">Petrocella atlantisensis</name>
    <dbReference type="NCBI Taxonomy" id="2173034"/>
    <lineage>
        <taxon>Bacteria</taxon>
        <taxon>Bacillati</taxon>
        <taxon>Bacillota</taxon>
        <taxon>Clostridia</taxon>
        <taxon>Lachnospirales</taxon>
        <taxon>Vallitaleaceae</taxon>
        <taxon>Petrocella</taxon>
    </lineage>
</organism>
<dbReference type="Proteomes" id="UP000279029">
    <property type="component" value="Chromosome"/>
</dbReference>
<keyword evidence="2" id="KW-1133">Transmembrane helix</keyword>
<keyword evidence="2" id="KW-0812">Transmembrane</keyword>
<dbReference type="InterPro" id="IPR051465">
    <property type="entry name" value="Cell_Envelope_Struct_Comp"/>
</dbReference>
<evidence type="ECO:0000256" key="2">
    <source>
        <dbReference type="SAM" id="Phobius"/>
    </source>
</evidence>
<keyword evidence="1" id="KW-0677">Repeat</keyword>
<dbReference type="InterPro" id="IPR001119">
    <property type="entry name" value="SLH_dom"/>
</dbReference>
<dbReference type="PANTHER" id="PTHR43308:SF5">
    <property type="entry name" value="S-LAYER PROTEIN _ PEPTIDOGLYCAN ENDO-BETA-N-ACETYLGLUCOSAMINIDASE"/>
    <property type="match status" value="1"/>
</dbReference>
<dbReference type="Pfam" id="PF00395">
    <property type="entry name" value="SLH"/>
    <property type="match status" value="2"/>
</dbReference>
<evidence type="ECO:0000259" key="3">
    <source>
        <dbReference type="PROSITE" id="PS51272"/>
    </source>
</evidence>
<evidence type="ECO:0000313" key="4">
    <source>
        <dbReference type="EMBL" id="VDN47882.1"/>
    </source>
</evidence>
<name>A0A3P7RZB3_9FIRM</name>
<dbReference type="EMBL" id="LR130778">
    <property type="protein sequence ID" value="VDN47882.1"/>
    <property type="molecule type" value="Genomic_DNA"/>
</dbReference>
<protein>
    <recommendedName>
        <fullName evidence="3">SLH domain-containing protein</fullName>
    </recommendedName>
</protein>
<keyword evidence="5" id="KW-1185">Reference proteome</keyword>
<dbReference type="AlphaFoldDB" id="A0A3P7RZB3"/>
<accession>A0A3P7RZB3</accession>
<keyword evidence="2" id="KW-0472">Membrane</keyword>
<evidence type="ECO:0000256" key="1">
    <source>
        <dbReference type="ARBA" id="ARBA00022737"/>
    </source>
</evidence>
<proteinExistence type="predicted"/>